<evidence type="ECO:0000313" key="4">
    <source>
        <dbReference type="EMBL" id="GKT31707.1"/>
    </source>
</evidence>
<evidence type="ECO:0000256" key="2">
    <source>
        <dbReference type="SAM" id="MobiDB-lite"/>
    </source>
</evidence>
<comment type="caution">
    <text evidence="4">The sequence shown here is derived from an EMBL/GenBank/DDBJ whole genome shotgun (WGS) entry which is preliminary data.</text>
</comment>
<dbReference type="PROSITE" id="PS50966">
    <property type="entry name" value="ZF_SWIM"/>
    <property type="match status" value="1"/>
</dbReference>
<feature type="region of interest" description="Disordered" evidence="2">
    <location>
        <begin position="61"/>
        <end position="94"/>
    </location>
</feature>
<evidence type="ECO:0000313" key="5">
    <source>
        <dbReference type="Proteomes" id="UP001057375"/>
    </source>
</evidence>
<name>A0ABQ5KGQ3_9EUKA</name>
<accession>A0ABQ5KGQ3</accession>
<gene>
    <name evidence="4" type="ORF">ADUPG1_006078</name>
</gene>
<dbReference type="EMBL" id="BQXS01009722">
    <property type="protein sequence ID" value="GKT31707.1"/>
    <property type="molecule type" value="Genomic_DNA"/>
</dbReference>
<dbReference type="Proteomes" id="UP001057375">
    <property type="component" value="Unassembled WGS sequence"/>
</dbReference>
<sequence>MSPGQSLSALDRKILYSEKQLLAGHVSKSLEVTEVLKYAITEHSDGLKNLHTSFSYRVAVPPEERKKDDEDDEEEEEREEEEEEEDDGEKEGSATEDEKILHHFFWISEIGKKLFSLFPTAISWDTTFKIGRLKQDLHMLCGYLPNYTMYIIACGYMEELTAISFRKFLDFVLDVCGEDPWKKVRTFSTDHSAGECRAMLDFKAAHKFPFKIRLCYFHLSIQHANRQTRQLFDKFKSVLFDNSATDEQMMLATDCLPQPIVAKKTRRKKGKMSTKKVAEERKKYEQRKASRQITIQSQDVGYEDDDQEEDDSEIFVTEYSSFNRWLASFYSSVSPTTRHFIQRIIRLYHDTVPYTADFRPDRAPIIEGLKLFKLWVPTNFMEFNFGLRTTCGSESLKRRIKSDMKVETMKECIVECVNRQLDSYGVLKKECLDDIRPVFRDIKAKERSIIDILGTDECEKVFQNVLSKMEQDWESIFHLRPFLSVEFRNDTYHLFVTTEEGGKSNPWSSKTWGNPFCVRKVANSLTCSCHHPIRYGYPCVHVISVLSLVSDDTKVELLSGVSLFYEELSLSSCREKLLKSFDQSASSSSPTCRSSSCVSVEDFFDMACSSVSANHSSSPIIGKRRNYGTK</sequence>
<keyword evidence="1" id="KW-0479">Metal-binding</keyword>
<feature type="domain" description="SWIM-type" evidence="3">
    <location>
        <begin position="516"/>
        <end position="550"/>
    </location>
</feature>
<feature type="region of interest" description="Disordered" evidence="2">
    <location>
        <begin position="288"/>
        <end position="307"/>
    </location>
</feature>
<keyword evidence="1" id="KW-0862">Zinc</keyword>
<feature type="compositionally biased region" description="Acidic residues" evidence="2">
    <location>
        <begin position="69"/>
        <end position="89"/>
    </location>
</feature>
<organism evidence="4 5">
    <name type="scientific">Aduncisulcus paluster</name>
    <dbReference type="NCBI Taxonomy" id="2918883"/>
    <lineage>
        <taxon>Eukaryota</taxon>
        <taxon>Metamonada</taxon>
        <taxon>Carpediemonas-like organisms</taxon>
        <taxon>Aduncisulcus</taxon>
    </lineage>
</organism>
<evidence type="ECO:0000259" key="3">
    <source>
        <dbReference type="PROSITE" id="PS50966"/>
    </source>
</evidence>
<keyword evidence="1" id="KW-0863">Zinc-finger</keyword>
<protein>
    <recommendedName>
        <fullName evidence="3">SWIM-type domain-containing protein</fullName>
    </recommendedName>
</protein>
<dbReference type="InterPro" id="IPR007527">
    <property type="entry name" value="Znf_SWIM"/>
</dbReference>
<evidence type="ECO:0000256" key="1">
    <source>
        <dbReference type="PROSITE-ProRule" id="PRU00325"/>
    </source>
</evidence>
<proteinExistence type="predicted"/>
<keyword evidence="5" id="KW-1185">Reference proteome</keyword>
<reference evidence="4" key="1">
    <citation type="submission" date="2022-03" db="EMBL/GenBank/DDBJ databases">
        <title>Draft genome sequence of Aduncisulcus paluster, a free-living microaerophilic Fornicata.</title>
        <authorList>
            <person name="Yuyama I."/>
            <person name="Kume K."/>
            <person name="Tamura T."/>
            <person name="Inagaki Y."/>
            <person name="Hashimoto T."/>
        </authorList>
    </citation>
    <scope>NUCLEOTIDE SEQUENCE</scope>
    <source>
        <strain evidence="4">NY0171</strain>
    </source>
</reference>